<reference evidence="1 2" key="1">
    <citation type="submission" date="2018-06" db="EMBL/GenBank/DDBJ databases">
        <authorList>
            <consortium name="Pathogen Informatics"/>
            <person name="Doyle S."/>
        </authorList>
    </citation>
    <scope>NUCLEOTIDE SEQUENCE [LARGE SCALE GENOMIC DNA]</scope>
    <source>
        <strain evidence="1 2">NCTC12224</strain>
    </source>
</reference>
<dbReference type="Proteomes" id="UP000254924">
    <property type="component" value="Unassembled WGS sequence"/>
</dbReference>
<evidence type="ECO:0000313" key="1">
    <source>
        <dbReference type="EMBL" id="SUN58080.1"/>
    </source>
</evidence>
<name>A0A380K0K2_9STRE</name>
<evidence type="ECO:0000313" key="2">
    <source>
        <dbReference type="Proteomes" id="UP000254924"/>
    </source>
</evidence>
<keyword evidence="2" id="KW-1185">Reference proteome</keyword>
<accession>A0A380K0K2</accession>
<dbReference type="AlphaFoldDB" id="A0A380K0K2"/>
<sequence>MLKSFRQLIKSLILFWDIKQYCKQKKVYCKINNFFYTIKISQKTPAPSLYFIIVLQKNNYKTKVNRIRKKETTAQVVLLTSEIDYQYLFNNHLELLGVIDLSANTSYTSQLKLLKEYIDTFIATTEKNI</sequence>
<organism evidence="1 2">
    <name type="scientific">Streptococcus hyointestinalis</name>
    <dbReference type="NCBI Taxonomy" id="1337"/>
    <lineage>
        <taxon>Bacteria</taxon>
        <taxon>Bacillati</taxon>
        <taxon>Bacillota</taxon>
        <taxon>Bacilli</taxon>
        <taxon>Lactobacillales</taxon>
        <taxon>Streptococcaceae</taxon>
        <taxon>Streptococcus</taxon>
    </lineage>
</organism>
<proteinExistence type="predicted"/>
<gene>
    <name evidence="1" type="ORF">NCTC12224_00104</name>
</gene>
<protein>
    <submittedName>
        <fullName evidence="1">Uncharacterized protein</fullName>
    </submittedName>
</protein>
<dbReference type="EMBL" id="UHFN01000002">
    <property type="protein sequence ID" value="SUN58080.1"/>
    <property type="molecule type" value="Genomic_DNA"/>
</dbReference>